<evidence type="ECO:0000256" key="3">
    <source>
        <dbReference type="ARBA" id="ARBA00023180"/>
    </source>
</evidence>
<keyword evidence="5" id="KW-1133">Transmembrane helix</keyword>
<proteinExistence type="predicted"/>
<dbReference type="PANTHER" id="PTHR31361">
    <property type="entry name" value="BETA-GLUCAN SYNTHESIS-ASSOCIATED PROTEIN KRE6-RELATED"/>
    <property type="match status" value="1"/>
</dbReference>
<dbReference type="InterPro" id="IPR005629">
    <property type="entry name" value="Skn1/Kre6/Sbg1"/>
</dbReference>
<keyword evidence="2 5" id="KW-0472">Membrane</keyword>
<dbReference type="GO" id="GO:0005886">
    <property type="term" value="C:plasma membrane"/>
    <property type="evidence" value="ECO:0007669"/>
    <property type="project" value="TreeGrafter"/>
</dbReference>
<dbReference type="GO" id="GO:0071555">
    <property type="term" value="P:cell wall organization"/>
    <property type="evidence" value="ECO:0007669"/>
    <property type="project" value="UniProtKB-KW"/>
</dbReference>
<evidence type="ECO:0000313" key="6">
    <source>
        <dbReference type="EMBL" id="CAD9435383.1"/>
    </source>
</evidence>
<dbReference type="InterPro" id="IPR013320">
    <property type="entry name" value="ConA-like_dom_sf"/>
</dbReference>
<evidence type="ECO:0008006" key="7">
    <source>
        <dbReference type="Google" id="ProtNLM"/>
    </source>
</evidence>
<dbReference type="Pfam" id="PF03935">
    <property type="entry name" value="SKN1_KRE6_Sbg1"/>
    <property type="match status" value="1"/>
</dbReference>
<protein>
    <recommendedName>
        <fullName evidence="7">GH16 domain-containing protein</fullName>
    </recommendedName>
</protein>
<dbReference type="SUPFAM" id="SSF49899">
    <property type="entry name" value="Concanavalin A-like lectins/glucanases"/>
    <property type="match status" value="1"/>
</dbReference>
<organism evidence="6">
    <name type="scientific">Haptolina brevifila</name>
    <dbReference type="NCBI Taxonomy" id="156173"/>
    <lineage>
        <taxon>Eukaryota</taxon>
        <taxon>Haptista</taxon>
        <taxon>Haptophyta</taxon>
        <taxon>Prymnesiophyceae</taxon>
        <taxon>Prymnesiales</taxon>
        <taxon>Prymnesiaceae</taxon>
        <taxon>Haptolina</taxon>
    </lineage>
</organism>
<dbReference type="Gene3D" id="2.60.120.200">
    <property type="match status" value="1"/>
</dbReference>
<dbReference type="GO" id="GO:0006078">
    <property type="term" value="P:(1-&gt;6)-beta-D-glucan biosynthetic process"/>
    <property type="evidence" value="ECO:0007669"/>
    <property type="project" value="TreeGrafter"/>
</dbReference>
<keyword evidence="4" id="KW-0961">Cell wall biogenesis/degradation</keyword>
<reference evidence="6" key="1">
    <citation type="submission" date="2021-01" db="EMBL/GenBank/DDBJ databases">
        <authorList>
            <person name="Corre E."/>
            <person name="Pelletier E."/>
            <person name="Niang G."/>
            <person name="Scheremetjew M."/>
            <person name="Finn R."/>
            <person name="Kale V."/>
            <person name="Holt S."/>
            <person name="Cochrane G."/>
            <person name="Meng A."/>
            <person name="Brown T."/>
            <person name="Cohen L."/>
        </authorList>
    </citation>
    <scope>NUCLEOTIDE SEQUENCE</scope>
    <source>
        <strain evidence="6">UTEX LB 985</strain>
    </source>
</reference>
<feature type="transmembrane region" description="Helical" evidence="5">
    <location>
        <begin position="311"/>
        <end position="335"/>
    </location>
</feature>
<name>A0A7S2G998_9EUKA</name>
<dbReference type="GO" id="GO:0005789">
    <property type="term" value="C:endoplasmic reticulum membrane"/>
    <property type="evidence" value="ECO:0007669"/>
    <property type="project" value="TreeGrafter"/>
</dbReference>
<evidence type="ECO:0000256" key="5">
    <source>
        <dbReference type="SAM" id="Phobius"/>
    </source>
</evidence>
<keyword evidence="5" id="KW-0812">Transmembrane</keyword>
<accession>A0A7S2G998</accession>
<comment type="subcellular location">
    <subcellularLocation>
        <location evidence="1">Membrane</location>
    </subcellularLocation>
</comment>
<evidence type="ECO:0000256" key="2">
    <source>
        <dbReference type="ARBA" id="ARBA00023136"/>
    </source>
</evidence>
<dbReference type="EMBL" id="HBGU01021079">
    <property type="protein sequence ID" value="CAD9435383.1"/>
    <property type="molecule type" value="Transcribed_RNA"/>
</dbReference>
<evidence type="ECO:0000256" key="1">
    <source>
        <dbReference type="ARBA" id="ARBA00004370"/>
    </source>
</evidence>
<evidence type="ECO:0000256" key="4">
    <source>
        <dbReference type="ARBA" id="ARBA00023316"/>
    </source>
</evidence>
<sequence>MTRRRYNGLSFGPPVPGISTGGFANNGWYGPPWGADCPTGCPDALSGGFVELNDLDSRYWTYTMEWKTGPNGHLSWYYDGHFVWAMAAEAFGEYSVCADRGGVKECTRTPKRQIPEEPMSIVMNTAIGTWNGGKTALDGKHWPAKFFVDYVRVYQDVENVGCDPPNYPTATYIDKHASWYGEPALPRGSETCPSKYPPSAHAHAAAIKAAAVVERSLRAEQNLATAATALRKDAAKKVSSVLAGAPHALSAAATLERGTAIHLALNPTSAAKQVSDVHSGLFAGAWFAQPTTAAAAAATTTAGSGGQQLSAGFGVAGGLALVAIGAVGAFATVLATRRFSERSAAQATLEAEEELRSAYDSTYQAYERMEGLR</sequence>
<dbReference type="AlphaFoldDB" id="A0A7S2G998"/>
<dbReference type="GO" id="GO:0015926">
    <property type="term" value="F:glucosidase activity"/>
    <property type="evidence" value="ECO:0007669"/>
    <property type="project" value="TreeGrafter"/>
</dbReference>
<keyword evidence="3" id="KW-0325">Glycoprotein</keyword>
<dbReference type="PANTHER" id="PTHR31361:SF1">
    <property type="entry name" value="BETA-GLUCAN SYNTHESIS-ASSOCIATED PROTEIN KRE6-RELATED"/>
    <property type="match status" value="1"/>
</dbReference>
<gene>
    <name evidence="6" type="ORF">CBRE1094_LOCUS11548</name>
</gene>